<name>A0AA88L434_ARTSF</name>
<dbReference type="Proteomes" id="UP001187531">
    <property type="component" value="Unassembled WGS sequence"/>
</dbReference>
<organism evidence="1 2">
    <name type="scientific">Artemia franciscana</name>
    <name type="common">Brine shrimp</name>
    <name type="synonym">Artemia sanfranciscana</name>
    <dbReference type="NCBI Taxonomy" id="6661"/>
    <lineage>
        <taxon>Eukaryota</taxon>
        <taxon>Metazoa</taxon>
        <taxon>Ecdysozoa</taxon>
        <taxon>Arthropoda</taxon>
        <taxon>Crustacea</taxon>
        <taxon>Branchiopoda</taxon>
        <taxon>Anostraca</taxon>
        <taxon>Artemiidae</taxon>
        <taxon>Artemia</taxon>
    </lineage>
</organism>
<evidence type="ECO:0000313" key="2">
    <source>
        <dbReference type="Proteomes" id="UP001187531"/>
    </source>
</evidence>
<evidence type="ECO:0000313" key="1">
    <source>
        <dbReference type="EMBL" id="KAK2712061.1"/>
    </source>
</evidence>
<gene>
    <name evidence="1" type="ORF">QYM36_010926</name>
</gene>
<dbReference type="AlphaFoldDB" id="A0AA88L434"/>
<dbReference type="EMBL" id="JAVRJZ010000015">
    <property type="protein sequence ID" value="KAK2712061.1"/>
    <property type="molecule type" value="Genomic_DNA"/>
</dbReference>
<comment type="caution">
    <text evidence="1">The sequence shown here is derived from an EMBL/GenBank/DDBJ whole genome shotgun (WGS) entry which is preliminary data.</text>
</comment>
<proteinExistence type="predicted"/>
<sequence>MSSVSQKTFDDRMKALERKLDLIICKQNEFAIIISSISNKVQISKNESKSRNSRIVMLKNQLEVQKSRCDTIEAKLLKIEVKDRKLNLMIYGLSKEKQQQTALANVSTIFSSTSEITDNVQMLQCYRVSQKSNVSTRKPTAPPVFLSVSSEKDIQ</sequence>
<accession>A0AA88L434</accession>
<keyword evidence="2" id="KW-1185">Reference proteome</keyword>
<reference evidence="1" key="1">
    <citation type="submission" date="2023-07" db="EMBL/GenBank/DDBJ databases">
        <title>Chromosome-level genome assembly of Artemia franciscana.</title>
        <authorList>
            <person name="Jo E."/>
        </authorList>
    </citation>
    <scope>NUCLEOTIDE SEQUENCE</scope>
    <source>
        <tissue evidence="1">Whole body</tissue>
    </source>
</reference>
<protein>
    <submittedName>
        <fullName evidence="1">Uncharacterized protein</fullName>
    </submittedName>
</protein>